<comment type="caution">
    <text evidence="1">The sequence shown here is derived from an EMBL/GenBank/DDBJ whole genome shotgun (WGS) entry which is preliminary data.</text>
</comment>
<gene>
    <name evidence="1" type="ORF">RGCCGE502_08400</name>
</gene>
<sequence length="147" mass="16840">MFDDVWTPKLVGEELLEAVQWANRAAGPIGPARLRSNLPNLAMITDDADFDGWPPIEFRPMRRALSPTRVSQLERALSWQMTYLKDQPGAARVLKHWVRVKLTKGMTFDQACDRRGWARPTAYRRRDEALREIAVGLTMAGIERGRH</sequence>
<accession>S3IHQ4</accession>
<dbReference type="Proteomes" id="UP000014411">
    <property type="component" value="Unassembled WGS sequence"/>
</dbReference>
<keyword evidence="2" id="KW-1185">Reference proteome</keyword>
<proteinExistence type="predicted"/>
<protein>
    <submittedName>
        <fullName evidence="1">Uncharacterized protein</fullName>
    </submittedName>
</protein>
<evidence type="ECO:0000313" key="2">
    <source>
        <dbReference type="Proteomes" id="UP000014411"/>
    </source>
</evidence>
<dbReference type="AlphaFoldDB" id="S3IHQ4"/>
<dbReference type="EMBL" id="AEYE02000011">
    <property type="protein sequence ID" value="EPE98433.1"/>
    <property type="molecule type" value="Genomic_DNA"/>
</dbReference>
<dbReference type="RefSeq" id="WP_016553722.1">
    <property type="nucleotide sequence ID" value="NZ_AEYE02000011.1"/>
</dbReference>
<reference evidence="1 2" key="1">
    <citation type="journal article" date="2012" name="J. Bacteriol.">
        <title>Genome sequence of Rhizobium grahamii CCGE502, a broad-host-range symbiont with low nodulation competitiveness in Phaseolus vulgaris.</title>
        <authorList>
            <person name="Althabegoiti M.J."/>
            <person name="Lozano L."/>
            <person name="Torres-Tejerizo G."/>
            <person name="Ormeno-Orrillo E."/>
            <person name="Rogel M.A."/>
            <person name="Gonzalez V."/>
            <person name="Martinez-Romero E."/>
        </authorList>
    </citation>
    <scope>NUCLEOTIDE SEQUENCE [LARGE SCALE GENOMIC DNA]</scope>
    <source>
        <strain evidence="1 2">CCGE 502</strain>
    </source>
</reference>
<evidence type="ECO:0000313" key="1">
    <source>
        <dbReference type="EMBL" id="EPE98433.1"/>
    </source>
</evidence>
<name>S3IHQ4_9HYPH</name>
<organism evidence="1 2">
    <name type="scientific">Rhizobium grahamii CCGE 502</name>
    <dbReference type="NCBI Taxonomy" id="990285"/>
    <lineage>
        <taxon>Bacteria</taxon>
        <taxon>Pseudomonadati</taxon>
        <taxon>Pseudomonadota</taxon>
        <taxon>Alphaproteobacteria</taxon>
        <taxon>Hyphomicrobiales</taxon>
        <taxon>Rhizobiaceae</taxon>
        <taxon>Rhizobium/Agrobacterium group</taxon>
        <taxon>Rhizobium</taxon>
    </lineage>
</organism>
<dbReference type="HOGENOM" id="CLU_121926_0_0_5"/>